<name>A0ACB8B246_9AGAM</name>
<comment type="caution">
    <text evidence="1">The sequence shown here is derived from an EMBL/GenBank/DDBJ whole genome shotgun (WGS) entry which is preliminary data.</text>
</comment>
<feature type="non-terminal residue" evidence="1">
    <location>
        <position position="1"/>
    </location>
</feature>
<gene>
    <name evidence="1" type="ORF">BV22DRAFT_969312</name>
</gene>
<protein>
    <submittedName>
        <fullName evidence="1">Uncharacterized protein</fullName>
    </submittedName>
</protein>
<dbReference type="Proteomes" id="UP000790709">
    <property type="component" value="Unassembled WGS sequence"/>
</dbReference>
<keyword evidence="2" id="KW-1185">Reference proteome</keyword>
<organism evidence="1 2">
    <name type="scientific">Leucogyrophana mollusca</name>
    <dbReference type="NCBI Taxonomy" id="85980"/>
    <lineage>
        <taxon>Eukaryota</taxon>
        <taxon>Fungi</taxon>
        <taxon>Dikarya</taxon>
        <taxon>Basidiomycota</taxon>
        <taxon>Agaricomycotina</taxon>
        <taxon>Agaricomycetes</taxon>
        <taxon>Agaricomycetidae</taxon>
        <taxon>Boletales</taxon>
        <taxon>Boletales incertae sedis</taxon>
        <taxon>Leucogyrophana</taxon>
    </lineage>
</organism>
<evidence type="ECO:0000313" key="1">
    <source>
        <dbReference type="EMBL" id="KAH7919604.1"/>
    </source>
</evidence>
<evidence type="ECO:0000313" key="2">
    <source>
        <dbReference type="Proteomes" id="UP000790709"/>
    </source>
</evidence>
<accession>A0ACB8B246</accession>
<reference evidence="1" key="1">
    <citation type="journal article" date="2021" name="New Phytol.">
        <title>Evolutionary innovations through gain and loss of genes in the ectomycorrhizal Boletales.</title>
        <authorList>
            <person name="Wu G."/>
            <person name="Miyauchi S."/>
            <person name="Morin E."/>
            <person name="Kuo A."/>
            <person name="Drula E."/>
            <person name="Varga T."/>
            <person name="Kohler A."/>
            <person name="Feng B."/>
            <person name="Cao Y."/>
            <person name="Lipzen A."/>
            <person name="Daum C."/>
            <person name="Hundley H."/>
            <person name="Pangilinan J."/>
            <person name="Johnson J."/>
            <person name="Barry K."/>
            <person name="LaButti K."/>
            <person name="Ng V."/>
            <person name="Ahrendt S."/>
            <person name="Min B."/>
            <person name="Choi I.G."/>
            <person name="Park H."/>
            <person name="Plett J.M."/>
            <person name="Magnuson J."/>
            <person name="Spatafora J.W."/>
            <person name="Nagy L.G."/>
            <person name="Henrissat B."/>
            <person name="Grigoriev I.V."/>
            <person name="Yang Z.L."/>
            <person name="Xu J."/>
            <person name="Martin F.M."/>
        </authorList>
    </citation>
    <scope>NUCLEOTIDE SEQUENCE</scope>
    <source>
        <strain evidence="1">KUC20120723A-06</strain>
    </source>
</reference>
<sequence>TSTVYPDVQFQDTDHASLQPLLLSVYFSGTLPRHLVQGKIPIQISVRIEEEYRSFTAPVVEAITMQLLQSEHTVLGDDVDAIDDHPAPPSDVTIPFLPLSPLFNPASPSDWAFLSRSIQNWLLDEVNTESPQWSWGRDAFWISFIGGHPFFPRGKWPLWNARIPLEGEFIEQWM</sequence>
<feature type="non-terminal residue" evidence="1">
    <location>
        <position position="174"/>
    </location>
</feature>
<proteinExistence type="predicted"/>
<dbReference type="EMBL" id="MU266645">
    <property type="protein sequence ID" value="KAH7919604.1"/>
    <property type="molecule type" value="Genomic_DNA"/>
</dbReference>